<protein>
    <submittedName>
        <fullName evidence="2">Uncharacterized protein</fullName>
    </submittedName>
</protein>
<accession>A0A650EMQ0</accession>
<name>A0A650EMQ0_9BACT</name>
<reference evidence="2" key="1">
    <citation type="journal article" date="2020" name="J. ISSAAS">
        <title>Lactobacilli and other gastrointestinal microbiota of Peromyscus leucopus, reservoir host for agents of Lyme disease and other zoonoses in North America.</title>
        <authorList>
            <person name="Milovic A."/>
            <person name="Bassam K."/>
            <person name="Shao H."/>
            <person name="Chatzistamou I."/>
            <person name="Tufts D.M."/>
            <person name="Diuk-Wasser M."/>
            <person name="Barbour A.G."/>
        </authorList>
    </citation>
    <scope>NUCLEOTIDE SEQUENCE</scope>
    <source>
        <strain evidence="2">LL30</strain>
    </source>
</reference>
<organism evidence="2">
    <name type="scientific">uncultured Elusimicrobia bacterium</name>
    <dbReference type="NCBI Taxonomy" id="699876"/>
    <lineage>
        <taxon>Bacteria</taxon>
        <taxon>Pseudomonadati</taxon>
        <taxon>Elusimicrobiota</taxon>
        <taxon>Elusimicrobia</taxon>
        <taxon>environmental samples</taxon>
    </lineage>
</organism>
<sequence>MARIVRTHANPPHVVGEIFEEESLTDQLGTDSLESLVKRYMAVGFVPPPPSGSDLVVDSSTTAKDVDSVFDDYGTEDVSRLDKVDQLDVLVTAQRLAGQEQNKPTGKPQEEPEQSSEPPIIDSSEEQE</sequence>
<dbReference type="AlphaFoldDB" id="A0A650EMQ0"/>
<proteinExistence type="predicted"/>
<dbReference type="EMBL" id="MN577571">
    <property type="protein sequence ID" value="QGT50722.1"/>
    <property type="molecule type" value="Genomic_DNA"/>
</dbReference>
<evidence type="ECO:0000256" key="1">
    <source>
        <dbReference type="SAM" id="MobiDB-lite"/>
    </source>
</evidence>
<feature type="region of interest" description="Disordered" evidence="1">
    <location>
        <begin position="95"/>
        <end position="128"/>
    </location>
</feature>
<evidence type="ECO:0000313" key="2">
    <source>
        <dbReference type="EMBL" id="QGT50722.1"/>
    </source>
</evidence>
<gene>
    <name evidence="2" type="ORF">Elusimicrob1349_1920</name>
</gene>